<gene>
    <name evidence="8" type="ORF">ElyMa_004877200</name>
</gene>
<protein>
    <recommendedName>
        <fullName evidence="6">Amino acid transporter</fullName>
    </recommendedName>
</protein>
<dbReference type="AlphaFoldDB" id="A0AAV4IVX5"/>
<accession>A0AAV4IVX5</accession>
<reference evidence="8 9" key="1">
    <citation type="journal article" date="2021" name="Elife">
        <title>Chloroplast acquisition without the gene transfer in kleptoplastic sea slugs, Plakobranchus ocellatus.</title>
        <authorList>
            <person name="Maeda T."/>
            <person name="Takahashi S."/>
            <person name="Yoshida T."/>
            <person name="Shimamura S."/>
            <person name="Takaki Y."/>
            <person name="Nagai Y."/>
            <person name="Toyoda A."/>
            <person name="Suzuki Y."/>
            <person name="Arimoto A."/>
            <person name="Ishii H."/>
            <person name="Satoh N."/>
            <person name="Nishiyama T."/>
            <person name="Hasebe M."/>
            <person name="Maruyama T."/>
            <person name="Minagawa J."/>
            <person name="Obokata J."/>
            <person name="Shigenobu S."/>
        </authorList>
    </citation>
    <scope>NUCLEOTIDE SEQUENCE [LARGE SCALE GENOMIC DNA]</scope>
</reference>
<feature type="transmembrane region" description="Helical" evidence="6">
    <location>
        <begin position="319"/>
        <end position="339"/>
    </location>
</feature>
<feature type="signal peptide" evidence="7">
    <location>
        <begin position="1"/>
        <end position="27"/>
    </location>
</feature>
<feature type="transmembrane region" description="Helical" evidence="6">
    <location>
        <begin position="276"/>
        <end position="298"/>
    </location>
</feature>
<dbReference type="Gene3D" id="1.10.3860.10">
    <property type="entry name" value="Sodium:dicarboxylate symporter"/>
    <property type="match status" value="1"/>
</dbReference>
<proteinExistence type="inferred from homology"/>
<evidence type="ECO:0000256" key="4">
    <source>
        <dbReference type="ARBA" id="ARBA00022989"/>
    </source>
</evidence>
<dbReference type="InterPro" id="IPR001991">
    <property type="entry name" value="Na-dicarboxylate_symporter"/>
</dbReference>
<organism evidence="8 9">
    <name type="scientific">Elysia marginata</name>
    <dbReference type="NCBI Taxonomy" id="1093978"/>
    <lineage>
        <taxon>Eukaryota</taxon>
        <taxon>Metazoa</taxon>
        <taxon>Spiralia</taxon>
        <taxon>Lophotrochozoa</taxon>
        <taxon>Mollusca</taxon>
        <taxon>Gastropoda</taxon>
        <taxon>Heterobranchia</taxon>
        <taxon>Euthyneura</taxon>
        <taxon>Panpulmonata</taxon>
        <taxon>Sacoglossa</taxon>
        <taxon>Placobranchoidea</taxon>
        <taxon>Plakobranchidae</taxon>
        <taxon>Elysia</taxon>
    </lineage>
</organism>
<keyword evidence="7" id="KW-0732">Signal</keyword>
<evidence type="ECO:0000313" key="9">
    <source>
        <dbReference type="Proteomes" id="UP000762676"/>
    </source>
</evidence>
<sequence>MSLASVVMNVKFPLSVLIALLIPFCSGRWVDIESQAQIYTLSIAIKDILVFCLPFVVMSFVTACIMLLRWQTLVCLMLLIGAVVISNMMALWLGYAVSTLLIPVIDYPWDGNAQGQEGALCSLWRIHLPVLLTHKQALVVGFVVGIILNIRCHPTLRYVVLLAEDVSAFFLRYICIPLFPFLVLGFSFKLQADFVQQDVPFIFGSTFWLIMLLQMAVILLYFLMAAGFSWRKARFYLWRLFPAAVSAIGTSSSLYSMPVLMVCTERCGRCPVLSRAVIPAILYVHNVGSALVLSILVLDVMRRFGMPLPKPSDFILFSLCYALAKLTVVNVPGGIILIAGPILQATMGFSDGMLGLVTVMYIIFDPFATAVNVTINGAFVILFSRLCLRWHILSSPQKECHARYLTQRRKY</sequence>
<feature type="transmembrane region" description="Helical" evidence="6">
    <location>
        <begin position="75"/>
        <end position="95"/>
    </location>
</feature>
<comment type="similarity">
    <text evidence="6">Belongs to the dicarboxylate/amino acid:cation symporter (DAACS) (TC 2.A.23) family.</text>
</comment>
<feature type="transmembrane region" description="Helical" evidence="6">
    <location>
        <begin position="126"/>
        <end position="148"/>
    </location>
</feature>
<dbReference type="Proteomes" id="UP000762676">
    <property type="component" value="Unassembled WGS sequence"/>
</dbReference>
<evidence type="ECO:0000256" key="7">
    <source>
        <dbReference type="SAM" id="SignalP"/>
    </source>
</evidence>
<dbReference type="GO" id="GO:0015293">
    <property type="term" value="F:symporter activity"/>
    <property type="evidence" value="ECO:0007669"/>
    <property type="project" value="UniProtKB-UniRule"/>
</dbReference>
<evidence type="ECO:0000256" key="3">
    <source>
        <dbReference type="ARBA" id="ARBA00022692"/>
    </source>
</evidence>
<name>A0AAV4IVX5_9GAST</name>
<feature type="chain" id="PRO_5043663237" description="Amino acid transporter" evidence="7">
    <location>
        <begin position="28"/>
        <end position="411"/>
    </location>
</feature>
<keyword evidence="2 6" id="KW-0813">Transport</keyword>
<evidence type="ECO:0000256" key="2">
    <source>
        <dbReference type="ARBA" id="ARBA00022448"/>
    </source>
</evidence>
<keyword evidence="6" id="KW-0769">Symport</keyword>
<keyword evidence="4 6" id="KW-1133">Transmembrane helix</keyword>
<comment type="caution">
    <text evidence="8">The sequence shown here is derived from an EMBL/GenBank/DDBJ whole genome shotgun (WGS) entry which is preliminary data.</text>
</comment>
<dbReference type="EMBL" id="BMAT01009757">
    <property type="protein sequence ID" value="GFS13166.1"/>
    <property type="molecule type" value="Genomic_DNA"/>
</dbReference>
<evidence type="ECO:0000256" key="6">
    <source>
        <dbReference type="RuleBase" id="RU361216"/>
    </source>
</evidence>
<feature type="transmembrane region" description="Helical" evidence="6">
    <location>
        <begin position="169"/>
        <end position="188"/>
    </location>
</feature>
<feature type="transmembrane region" description="Helical" evidence="6">
    <location>
        <begin position="359"/>
        <end position="383"/>
    </location>
</feature>
<dbReference type="Pfam" id="PF00375">
    <property type="entry name" value="SDF"/>
    <property type="match status" value="1"/>
</dbReference>
<dbReference type="InterPro" id="IPR036458">
    <property type="entry name" value="Na:dicarbo_symporter_sf"/>
</dbReference>
<feature type="transmembrane region" description="Helical" evidence="6">
    <location>
        <begin position="236"/>
        <end position="256"/>
    </location>
</feature>
<feature type="transmembrane region" description="Helical" evidence="6">
    <location>
        <begin position="43"/>
        <end position="68"/>
    </location>
</feature>
<dbReference type="GO" id="GO:0016020">
    <property type="term" value="C:membrane"/>
    <property type="evidence" value="ECO:0007669"/>
    <property type="project" value="UniProtKB-SubCell"/>
</dbReference>
<comment type="subcellular location">
    <subcellularLocation>
        <location evidence="1 6">Membrane</location>
        <topology evidence="1 6">Multi-pass membrane protein</topology>
    </subcellularLocation>
</comment>
<keyword evidence="5 6" id="KW-0472">Membrane</keyword>
<feature type="transmembrane region" description="Helical" evidence="6">
    <location>
        <begin position="200"/>
        <end position="224"/>
    </location>
</feature>
<keyword evidence="3 6" id="KW-0812">Transmembrane</keyword>
<evidence type="ECO:0000256" key="1">
    <source>
        <dbReference type="ARBA" id="ARBA00004141"/>
    </source>
</evidence>
<keyword evidence="9" id="KW-1185">Reference proteome</keyword>
<dbReference type="SUPFAM" id="SSF118215">
    <property type="entry name" value="Proton glutamate symport protein"/>
    <property type="match status" value="1"/>
</dbReference>
<evidence type="ECO:0000313" key="8">
    <source>
        <dbReference type="EMBL" id="GFS13166.1"/>
    </source>
</evidence>
<evidence type="ECO:0000256" key="5">
    <source>
        <dbReference type="ARBA" id="ARBA00023136"/>
    </source>
</evidence>